<organism evidence="1">
    <name type="scientific">Ditylum brightwellii</name>
    <dbReference type="NCBI Taxonomy" id="49249"/>
    <lineage>
        <taxon>Eukaryota</taxon>
        <taxon>Sar</taxon>
        <taxon>Stramenopiles</taxon>
        <taxon>Ochrophyta</taxon>
        <taxon>Bacillariophyta</taxon>
        <taxon>Mediophyceae</taxon>
        <taxon>Lithodesmiophycidae</taxon>
        <taxon>Lithodesmiales</taxon>
        <taxon>Lithodesmiaceae</taxon>
        <taxon>Ditylum</taxon>
    </lineage>
</organism>
<dbReference type="EMBL" id="HBGN01033678">
    <property type="protein sequence ID" value="CAD9350976.1"/>
    <property type="molecule type" value="Transcribed_RNA"/>
</dbReference>
<dbReference type="AlphaFoldDB" id="A0A7S1ZWJ5"/>
<protein>
    <recommendedName>
        <fullName evidence="2">SPRY domain-containing protein</fullName>
    </recommendedName>
</protein>
<name>A0A7S1ZWJ5_9STRA</name>
<accession>A0A7S1ZWJ5</accession>
<sequence length="245" mass="26032">MGCCCSCFGIGEDSSSSTRETELASKQQKVNSSTLAIARHMSAPGIRIRGATVSGEGLALAGVTIEQDAAYWEWHITKPGDTPPDEDDDDDDYDEEIHAVKFGVSTKKDKAFYRALKSAADSGTDESTPMEDGTALMRPIPQLRDGDTIGIAVQHSDLPMVQFLLNGEPLHEIAINRFRGAVYPSIYLPGGNGDGQGGVSENTKGGGGGVVEGDISATVVFDENDFRELSPHSRFGPLIAARGII</sequence>
<dbReference type="PANTHER" id="PTHR20951:SF2">
    <property type="entry name" value="SPRY DOMAIN-CONTAINING PROTEIN 7"/>
    <property type="match status" value="1"/>
</dbReference>
<proteinExistence type="predicted"/>
<evidence type="ECO:0008006" key="2">
    <source>
        <dbReference type="Google" id="ProtNLM"/>
    </source>
</evidence>
<dbReference type="PANTHER" id="PTHR20951">
    <property type="entry name" value="C13ORF1 PROTEIN-RELATED"/>
    <property type="match status" value="1"/>
</dbReference>
<reference evidence="1" key="1">
    <citation type="submission" date="2021-01" db="EMBL/GenBank/DDBJ databases">
        <authorList>
            <person name="Corre E."/>
            <person name="Pelletier E."/>
            <person name="Niang G."/>
            <person name="Scheremetjew M."/>
            <person name="Finn R."/>
            <person name="Kale V."/>
            <person name="Holt S."/>
            <person name="Cochrane G."/>
            <person name="Meng A."/>
            <person name="Brown T."/>
            <person name="Cohen L."/>
        </authorList>
    </citation>
    <scope>NUCLEOTIDE SEQUENCE</scope>
    <source>
        <strain evidence="1">Pop2</strain>
    </source>
</reference>
<evidence type="ECO:0000313" key="1">
    <source>
        <dbReference type="EMBL" id="CAD9350976.1"/>
    </source>
</evidence>
<dbReference type="InterPro" id="IPR035766">
    <property type="entry name" value="SPRYD7"/>
</dbReference>
<gene>
    <name evidence="1" type="ORF">DBRI1063_LOCUS21723</name>
</gene>